<dbReference type="GO" id="GO:0005829">
    <property type="term" value="C:cytosol"/>
    <property type="evidence" value="ECO:0007669"/>
    <property type="project" value="TreeGrafter"/>
</dbReference>
<dbReference type="PANTHER" id="PTHR22746:SF10">
    <property type="entry name" value="GUANINE NUCLEOTIDE EXCHANGE FACTOR SUBUNIT RIC1"/>
    <property type="match status" value="1"/>
</dbReference>
<dbReference type="GO" id="GO:0042147">
    <property type="term" value="P:retrograde transport, endosome to Golgi"/>
    <property type="evidence" value="ECO:0007669"/>
    <property type="project" value="TreeGrafter"/>
</dbReference>
<dbReference type="GO" id="GO:0006886">
    <property type="term" value="P:intracellular protein transport"/>
    <property type="evidence" value="ECO:0007669"/>
    <property type="project" value="InterPro"/>
</dbReference>
<sequence length="1517" mass="168996">MYFPIGWPKELNVPELGQSRIRKVVCNRDKILFAILTDNTLYIWFCKPCVPIVFHQRLHESVDAIGKNVLVEWRPDSSMLVVATVKGYLLLYKLGVIADQKSLYEQIDSPNPNLRRDSAELFIKEVVPPLHLSLDSETPVEGEITSIVCIRDELMIASSCGRVFRYRWDGSLNRDYCLDLKRVPFCVDQQVSKAVPILEENVYVADIEYSPLVGGFAVVLSDGRAAFLTATSLRFDPNQVQGIWAQNIEDATCASVNHKYRLIVFGRSNSQCAVYCIDESTGGLEVSHHIVLLSKDYPGLPGPVHCVRWTPDGCAMAVAWANGGFSLWSTFGALLSCSLGWDYGLHVELTRSNPLQIQSMEWSAEGYQLWMVNHQPSKSDDENLSTEAGEDSVIQLDFVKSALTVNPCMSHQGHLYLQGEDRLYVNLGESWTKMYSEQSREQLSSLYGIADTTSTGSLNTMMGNKQWIVVQIPSAYLGTNWPIRYTAIDVEGQNITVAGRTGLAHYSMVTRKWKLFGNETQEKDFVVTGGVLWWKEHIVMGCYSIIDSRDEIRIYPRDTRLDNMFLKSVRVHAQVLLLNRLKDRFVIFCATGQITIYNFILKEGGPGNLEIVKLQSIDASALCVHPACVVSVTLTALRTETGRHVLKDVESIMLNVSGRLLMVQRDPGHRDLRESDMFQCAHPTVLASCVENVWVPRKTRREKPHLTEALWLFCGAHGMRVWLPLFPRDGDKAHTFMSKRIMLPFQLRIYPLAILFEDAILLGAENDTMLYTSDANSPFSLPFCVLEKTSQVYLHQILRQLIRRNLGYHAWEIARSCTNLPYFPHSLELLLHEVLEEEATSKDPIPDALLPSVIEFIQEFPVYLQTVVQCARKTEIALWPYLFSAAGKPKDLFQECLARKQLDTAASYLIILQNLEPSSVSRQYATLLLDSSLDHCKWELSKDLVRFLRAIDPNDVESPRASFILPSKYGMNPQTPPVSPNEEDLSLVLGTMQVSRGRSYSTTTTPKVQQVESINSNSTVGVTASGNSLRSASTSSSGTGDGSKAVPIRRKKSVPTGRGDAREPSGSAEEFFIDVILQRHARRLLSAHRLSDLGHFAAHLDFLLVTWLVRERERAAQVDDFVAALKTLHADFNWPYPVLQHPVAFYLQRKPSATGSSPASPTVESRMKSLSVDIVETHAGSRVDSSGYRSCTGPQEGATSPPGNPVYMPHFSSAVGMAGDYLPSSIEAQLMPHLLQDERSLLSEESSLWGDDRGESFVSEAADTRWADVPSTAVLEQLSQELSNKGSQKSEVQLRYLLQLFMEAMCLEWALIISVLLRDAMAVLRATNAVQSADQSYEAVLRLREGFLALFHWSSSECLGYKPFMSAVQGQAAVLAKVLSNKEKLLQCQQQAAVRRQTPPQQSLSPSALCSVPVSTSLSNSSPVSPLGTRSRHASSNQDSAASRAATGSNSGSLGRSERDVIRQDSLEHKSTKSDSVFSGEENLNSDQPIETRSVNEMSKYEELEKENAEGSGCVIT</sequence>
<feature type="compositionally biased region" description="Polar residues" evidence="4">
    <location>
        <begin position="1183"/>
        <end position="1193"/>
    </location>
</feature>
<feature type="compositionally biased region" description="Basic and acidic residues" evidence="4">
    <location>
        <begin position="1499"/>
        <end position="1509"/>
    </location>
</feature>
<comment type="subcellular location">
    <subcellularLocation>
        <location evidence="1">Membrane</location>
    </subcellularLocation>
</comment>
<keyword evidence="7" id="KW-1185">Reference proteome</keyword>
<feature type="region of interest" description="Disordered" evidence="4">
    <location>
        <begin position="1415"/>
        <end position="1517"/>
    </location>
</feature>
<keyword evidence="2" id="KW-0472">Membrane</keyword>
<feature type="compositionally biased region" description="Polar residues" evidence="4">
    <location>
        <begin position="1474"/>
        <end position="1497"/>
    </location>
</feature>
<proteinExistence type="predicted"/>
<protein>
    <recommendedName>
        <fullName evidence="3">Protein RIC1 homolog</fullName>
    </recommendedName>
</protein>
<dbReference type="GO" id="GO:0000139">
    <property type="term" value="C:Golgi membrane"/>
    <property type="evidence" value="ECO:0007669"/>
    <property type="project" value="TreeGrafter"/>
</dbReference>
<feature type="compositionally biased region" description="Polar residues" evidence="4">
    <location>
        <begin position="1434"/>
        <end position="1454"/>
    </location>
</feature>
<feature type="compositionally biased region" description="Basic and acidic residues" evidence="4">
    <location>
        <begin position="1456"/>
        <end position="1473"/>
    </location>
</feature>
<dbReference type="SUPFAM" id="SSF50978">
    <property type="entry name" value="WD40 repeat-like"/>
    <property type="match status" value="1"/>
</dbReference>
<dbReference type="Pfam" id="PF25440">
    <property type="entry name" value="Beta-prop_RIC1_2nd"/>
    <property type="match status" value="1"/>
</dbReference>
<feature type="region of interest" description="Disordered" evidence="4">
    <location>
        <begin position="1019"/>
        <end position="1065"/>
    </location>
</feature>
<dbReference type="GO" id="GO:0034066">
    <property type="term" value="C:Ric1-Rgp1 guanyl-nucleotide exchange factor complex"/>
    <property type="evidence" value="ECO:0007669"/>
    <property type="project" value="InterPro"/>
</dbReference>
<comment type="caution">
    <text evidence="6">The sequence shown here is derived from an EMBL/GenBank/DDBJ whole genome shotgun (WGS) entry which is preliminary data.</text>
</comment>
<evidence type="ECO:0000256" key="1">
    <source>
        <dbReference type="ARBA" id="ARBA00004370"/>
    </source>
</evidence>
<dbReference type="InterPro" id="IPR040096">
    <property type="entry name" value="Ric1"/>
</dbReference>
<feature type="compositionally biased region" description="Low complexity" evidence="4">
    <location>
        <begin position="1415"/>
        <end position="1426"/>
    </location>
</feature>
<dbReference type="EMBL" id="JAZDUA010000207">
    <property type="protein sequence ID" value="KAK7864312.1"/>
    <property type="molecule type" value="Genomic_DNA"/>
</dbReference>
<dbReference type="Proteomes" id="UP001378592">
    <property type="component" value="Unassembled WGS sequence"/>
</dbReference>
<gene>
    <name evidence="6" type="ORF">R5R35_009566</name>
</gene>
<evidence type="ECO:0000256" key="2">
    <source>
        <dbReference type="ARBA" id="ARBA00023136"/>
    </source>
</evidence>
<dbReference type="Pfam" id="PF07064">
    <property type="entry name" value="RIC1"/>
    <property type="match status" value="1"/>
</dbReference>
<reference evidence="6 7" key="1">
    <citation type="submission" date="2024-03" db="EMBL/GenBank/DDBJ databases">
        <title>The genome assembly and annotation of the cricket Gryllus longicercus Weissman &amp; Gray.</title>
        <authorList>
            <person name="Szrajer S."/>
            <person name="Gray D."/>
            <person name="Ylla G."/>
        </authorList>
    </citation>
    <scope>NUCLEOTIDE SEQUENCE [LARGE SCALE GENOMIC DNA]</scope>
    <source>
        <strain evidence="6">DAG 2021-001</strain>
        <tissue evidence="6">Whole body minus gut</tissue>
    </source>
</reference>
<feature type="domain" description="RIC1 C-terminal alpha solenoid region" evidence="5">
    <location>
        <begin position="795"/>
        <end position="960"/>
    </location>
</feature>
<dbReference type="PANTHER" id="PTHR22746">
    <property type="entry name" value="RAB6A-GEF COMPLEX PARTNER PROTEIN 1"/>
    <property type="match status" value="1"/>
</dbReference>
<evidence type="ECO:0000256" key="3">
    <source>
        <dbReference type="ARBA" id="ARBA00029879"/>
    </source>
</evidence>
<feature type="compositionally biased region" description="Low complexity" evidence="4">
    <location>
        <begin position="1025"/>
        <end position="1038"/>
    </location>
</feature>
<feature type="region of interest" description="Disordered" evidence="4">
    <location>
        <begin position="1183"/>
        <end position="1205"/>
    </location>
</feature>
<evidence type="ECO:0000313" key="6">
    <source>
        <dbReference type="EMBL" id="KAK7864312.1"/>
    </source>
</evidence>
<dbReference type="InterPro" id="IPR009771">
    <property type="entry name" value="RIC1_C"/>
</dbReference>
<dbReference type="InterPro" id="IPR036322">
    <property type="entry name" value="WD40_repeat_dom_sf"/>
</dbReference>
<evidence type="ECO:0000259" key="5">
    <source>
        <dbReference type="Pfam" id="PF07064"/>
    </source>
</evidence>
<organism evidence="6 7">
    <name type="scientific">Gryllus longicercus</name>
    <dbReference type="NCBI Taxonomy" id="2509291"/>
    <lineage>
        <taxon>Eukaryota</taxon>
        <taxon>Metazoa</taxon>
        <taxon>Ecdysozoa</taxon>
        <taxon>Arthropoda</taxon>
        <taxon>Hexapoda</taxon>
        <taxon>Insecta</taxon>
        <taxon>Pterygota</taxon>
        <taxon>Neoptera</taxon>
        <taxon>Polyneoptera</taxon>
        <taxon>Orthoptera</taxon>
        <taxon>Ensifera</taxon>
        <taxon>Gryllidea</taxon>
        <taxon>Grylloidea</taxon>
        <taxon>Gryllidae</taxon>
        <taxon>Gryllinae</taxon>
        <taxon>Gryllus</taxon>
    </lineage>
</organism>
<evidence type="ECO:0000313" key="7">
    <source>
        <dbReference type="Proteomes" id="UP001378592"/>
    </source>
</evidence>
<accession>A0AAN9Z699</accession>
<evidence type="ECO:0000256" key="4">
    <source>
        <dbReference type="SAM" id="MobiDB-lite"/>
    </source>
</evidence>
<name>A0AAN9Z699_9ORTH</name>